<comment type="caution">
    <text evidence="5">The sequence shown here is derived from an EMBL/GenBank/DDBJ whole genome shotgun (WGS) entry which is preliminary data.</text>
</comment>
<dbReference type="EMBL" id="JBHTAI010000016">
    <property type="protein sequence ID" value="MFC7151504.1"/>
    <property type="molecule type" value="Genomic_DNA"/>
</dbReference>
<evidence type="ECO:0000259" key="4">
    <source>
        <dbReference type="Pfam" id="PF00496"/>
    </source>
</evidence>
<feature type="domain" description="Solute-binding protein family 5" evidence="4">
    <location>
        <begin position="100"/>
        <end position="431"/>
    </location>
</feature>
<evidence type="ECO:0000313" key="5">
    <source>
        <dbReference type="EMBL" id="MFC7151504.1"/>
    </source>
</evidence>
<proteinExistence type="predicted"/>
<feature type="signal peptide" evidence="3">
    <location>
        <begin position="1"/>
        <end position="22"/>
    </location>
</feature>
<dbReference type="Pfam" id="PF00496">
    <property type="entry name" value="SBP_bac_5"/>
    <property type="match status" value="1"/>
</dbReference>
<dbReference type="PANTHER" id="PTHR30290:SF38">
    <property type="entry name" value="D,D-DIPEPTIDE-BINDING PERIPLASMIC PROTEIN DDPA-RELATED"/>
    <property type="match status" value="1"/>
</dbReference>
<accession>A0ABW2FHT3</accession>
<gene>
    <name evidence="5" type="ORF">ACFQMJ_23440</name>
</gene>
<name>A0ABW2FHT3_9BACL</name>
<feature type="compositionally biased region" description="Low complexity" evidence="2">
    <location>
        <begin position="27"/>
        <end position="51"/>
    </location>
</feature>
<feature type="chain" id="PRO_5047540703" evidence="3">
    <location>
        <begin position="23"/>
        <end position="537"/>
    </location>
</feature>
<dbReference type="InterPro" id="IPR000914">
    <property type="entry name" value="SBP_5_dom"/>
</dbReference>
<reference evidence="6" key="1">
    <citation type="journal article" date="2019" name="Int. J. Syst. Evol. Microbiol.">
        <title>The Global Catalogue of Microorganisms (GCM) 10K type strain sequencing project: providing services to taxonomists for standard genome sequencing and annotation.</title>
        <authorList>
            <consortium name="The Broad Institute Genomics Platform"/>
            <consortium name="The Broad Institute Genome Sequencing Center for Infectious Disease"/>
            <person name="Wu L."/>
            <person name="Ma J."/>
        </authorList>
    </citation>
    <scope>NUCLEOTIDE SEQUENCE [LARGE SCALE GENOMIC DNA]</scope>
    <source>
        <strain evidence="6">KCTC 12907</strain>
    </source>
</reference>
<keyword evidence="6" id="KW-1185">Reference proteome</keyword>
<dbReference type="Proteomes" id="UP001596378">
    <property type="component" value="Unassembled WGS sequence"/>
</dbReference>
<dbReference type="InterPro" id="IPR039424">
    <property type="entry name" value="SBP_5"/>
</dbReference>
<dbReference type="SUPFAM" id="SSF53850">
    <property type="entry name" value="Periplasmic binding protein-like II"/>
    <property type="match status" value="1"/>
</dbReference>
<dbReference type="PANTHER" id="PTHR30290">
    <property type="entry name" value="PERIPLASMIC BINDING COMPONENT OF ABC TRANSPORTER"/>
    <property type="match status" value="1"/>
</dbReference>
<evidence type="ECO:0000256" key="2">
    <source>
        <dbReference type="SAM" id="MobiDB-lite"/>
    </source>
</evidence>
<protein>
    <submittedName>
        <fullName evidence="5">ABC transporter substrate-binding protein</fullName>
    </submittedName>
</protein>
<sequence>MKSKFTMLSLLLIILVLSACSAAGNNGNAGSQGASPSEASGSSQPAGQSSAVATPNNDTLKVALAASSTQFDPGYSIGIASIKVFYNIFDTLLTTNKEGQIVGQLAESYNWVDDKTLEVKIRKGVTFQNGEPCTAEDVKFTFDRFLNGYGDGTVKLLYETLESIEVVDDLTVRFKTKIVDSSFLERLGSIWGASIVPKDYLTEIGDEAFKTKPIGTGPYQMTSYSPEKIVLTRYDGFWGDAPAFKNIEMIVYPETSARMTALINGEVDIINDVTADMVDALKSNKGVNVVGTPIKNIHIYVFNTAGGPMANEKFRQALTIGMNRQLLVDTLWGEYASVPNGHQFDSYAASGTYVKPEDYPGVQFDVEKAKQLVQESGYDGTEIEIEMLNGYYMNGNQAGEAIVDMWKDIGVNAKVVYKEKLGWDFKHVRAWSSASRFDSPLGALWLLFGPGSGPAQNTWLDMPEDFKAAGQKLTETNDPQEKYKLSEELLRMFDTYAPGTYLYQAEDYYGIRDGLDWDMFYAANQITPFRAADLKVK</sequence>
<feature type="region of interest" description="Disordered" evidence="2">
    <location>
        <begin position="27"/>
        <end position="53"/>
    </location>
</feature>
<evidence type="ECO:0000256" key="3">
    <source>
        <dbReference type="SAM" id="SignalP"/>
    </source>
</evidence>
<keyword evidence="1 3" id="KW-0732">Signal</keyword>
<evidence type="ECO:0000313" key="6">
    <source>
        <dbReference type="Proteomes" id="UP001596378"/>
    </source>
</evidence>
<dbReference type="Gene3D" id="3.90.76.10">
    <property type="entry name" value="Dipeptide-binding Protein, Domain 1"/>
    <property type="match status" value="1"/>
</dbReference>
<dbReference type="Gene3D" id="3.40.190.10">
    <property type="entry name" value="Periplasmic binding protein-like II"/>
    <property type="match status" value="1"/>
</dbReference>
<evidence type="ECO:0000256" key="1">
    <source>
        <dbReference type="ARBA" id="ARBA00022729"/>
    </source>
</evidence>
<organism evidence="5 6">
    <name type="scientific">Cohnella cellulosilytica</name>
    <dbReference type="NCBI Taxonomy" id="986710"/>
    <lineage>
        <taxon>Bacteria</taxon>
        <taxon>Bacillati</taxon>
        <taxon>Bacillota</taxon>
        <taxon>Bacilli</taxon>
        <taxon>Bacillales</taxon>
        <taxon>Paenibacillaceae</taxon>
        <taxon>Cohnella</taxon>
    </lineage>
</organism>
<dbReference type="RefSeq" id="WP_378044776.1">
    <property type="nucleotide sequence ID" value="NZ_JBHMDN010000006.1"/>
</dbReference>
<dbReference type="PROSITE" id="PS51257">
    <property type="entry name" value="PROKAR_LIPOPROTEIN"/>
    <property type="match status" value="1"/>
</dbReference>
<dbReference type="Gene3D" id="3.10.105.10">
    <property type="entry name" value="Dipeptide-binding Protein, Domain 3"/>
    <property type="match status" value="1"/>
</dbReference>